<protein>
    <submittedName>
        <fullName evidence="2">Uncharacterized protein</fullName>
    </submittedName>
</protein>
<name>A0A820MEY1_9BILA</name>
<evidence type="ECO:0000313" key="3">
    <source>
        <dbReference type="Proteomes" id="UP000663868"/>
    </source>
</evidence>
<dbReference type="Proteomes" id="UP000663868">
    <property type="component" value="Unassembled WGS sequence"/>
</dbReference>
<proteinExistence type="predicted"/>
<evidence type="ECO:0000256" key="1">
    <source>
        <dbReference type="ARBA" id="ARBA00022729"/>
    </source>
</evidence>
<feature type="non-terminal residue" evidence="2">
    <location>
        <position position="68"/>
    </location>
</feature>
<dbReference type="AlphaFoldDB" id="A0A820MEY1"/>
<dbReference type="Gene3D" id="2.30.30.100">
    <property type="match status" value="1"/>
</dbReference>
<dbReference type="EMBL" id="CAJOBB010021094">
    <property type="protein sequence ID" value="CAF4373181.1"/>
    <property type="molecule type" value="Genomic_DNA"/>
</dbReference>
<sequence length="68" mass="7259">MAGSNPVFIISDDFNNDNLLDLAVANQLEDTVSVFLGNGNGTFERQRKYGTGSGPSCILSGYLNNDSN</sequence>
<dbReference type="Pfam" id="PF13517">
    <property type="entry name" value="FG-GAP_3"/>
    <property type="match status" value="1"/>
</dbReference>
<accession>A0A820MEY1</accession>
<gene>
    <name evidence="2" type="ORF">KXQ929_LOCUS49476</name>
</gene>
<dbReference type="SUPFAM" id="SSF69318">
    <property type="entry name" value="Integrin alpha N-terminal domain"/>
    <property type="match status" value="1"/>
</dbReference>
<comment type="caution">
    <text evidence="2">The sequence shown here is derived from an EMBL/GenBank/DDBJ whole genome shotgun (WGS) entry which is preliminary data.</text>
</comment>
<dbReference type="InterPro" id="IPR013517">
    <property type="entry name" value="FG-GAP"/>
</dbReference>
<reference evidence="2" key="1">
    <citation type="submission" date="2021-02" db="EMBL/GenBank/DDBJ databases">
        <authorList>
            <person name="Nowell W R."/>
        </authorList>
    </citation>
    <scope>NUCLEOTIDE SEQUENCE</scope>
</reference>
<keyword evidence="1" id="KW-0732">Signal</keyword>
<evidence type="ECO:0000313" key="2">
    <source>
        <dbReference type="EMBL" id="CAF4373181.1"/>
    </source>
</evidence>
<organism evidence="2 3">
    <name type="scientific">Adineta steineri</name>
    <dbReference type="NCBI Taxonomy" id="433720"/>
    <lineage>
        <taxon>Eukaryota</taxon>
        <taxon>Metazoa</taxon>
        <taxon>Spiralia</taxon>
        <taxon>Gnathifera</taxon>
        <taxon>Rotifera</taxon>
        <taxon>Eurotatoria</taxon>
        <taxon>Bdelloidea</taxon>
        <taxon>Adinetida</taxon>
        <taxon>Adinetidae</taxon>
        <taxon>Adineta</taxon>
    </lineage>
</organism>
<dbReference type="InterPro" id="IPR028994">
    <property type="entry name" value="Integrin_alpha_N"/>
</dbReference>